<dbReference type="RefSeq" id="WP_379559488.1">
    <property type="nucleotide sequence ID" value="NZ_JBHTJS010000060.1"/>
</dbReference>
<evidence type="ECO:0000313" key="1">
    <source>
        <dbReference type="EMBL" id="MFD1009457.1"/>
    </source>
</evidence>
<comment type="caution">
    <text evidence="1">The sequence shown here is derived from an EMBL/GenBank/DDBJ whole genome shotgun (WGS) entry which is preliminary data.</text>
</comment>
<keyword evidence="2" id="KW-1185">Reference proteome</keyword>
<proteinExistence type="predicted"/>
<accession>A0ABW3KPB6</accession>
<evidence type="ECO:0000313" key="2">
    <source>
        <dbReference type="Proteomes" id="UP001597048"/>
    </source>
</evidence>
<sequence>MSSVRTTKVDWTGDNPFIYMKKDPAGDWTSLSTYFRIAASDYGRGEAIIVLENPYGNESDQAVRKCLTNNLELARYLVKDFVRHFGLFRPAQEALDQLEYVVDASFTTEADYPKKQVCTAHSAATNTTLSLVWNDLGKPFAVVLTPEESQTGKHEMLAVFQTAESAQVLVNGTAIEGQPIERDFLNGRAQSAALANSESWVRAK</sequence>
<organism evidence="1 2">
    <name type="scientific">Oceanisphaera ostreae</name>
    <dbReference type="NCBI Taxonomy" id="914151"/>
    <lineage>
        <taxon>Bacteria</taxon>
        <taxon>Pseudomonadati</taxon>
        <taxon>Pseudomonadota</taxon>
        <taxon>Gammaproteobacteria</taxon>
        <taxon>Aeromonadales</taxon>
        <taxon>Aeromonadaceae</taxon>
        <taxon>Oceanisphaera</taxon>
    </lineage>
</organism>
<dbReference type="EMBL" id="JBHTJS010000060">
    <property type="protein sequence ID" value="MFD1009457.1"/>
    <property type="molecule type" value="Genomic_DNA"/>
</dbReference>
<protein>
    <submittedName>
        <fullName evidence="1">Uncharacterized protein</fullName>
    </submittedName>
</protein>
<name>A0ABW3KPB6_9GAMM</name>
<gene>
    <name evidence="1" type="ORF">ACFQ1C_15010</name>
</gene>
<reference evidence="2" key="1">
    <citation type="journal article" date="2019" name="Int. J. Syst. Evol. Microbiol.">
        <title>The Global Catalogue of Microorganisms (GCM) 10K type strain sequencing project: providing services to taxonomists for standard genome sequencing and annotation.</title>
        <authorList>
            <consortium name="The Broad Institute Genomics Platform"/>
            <consortium name="The Broad Institute Genome Sequencing Center for Infectious Disease"/>
            <person name="Wu L."/>
            <person name="Ma J."/>
        </authorList>
    </citation>
    <scope>NUCLEOTIDE SEQUENCE [LARGE SCALE GENOMIC DNA]</scope>
    <source>
        <strain evidence="2">CCUG 60525</strain>
    </source>
</reference>
<dbReference type="Proteomes" id="UP001597048">
    <property type="component" value="Unassembled WGS sequence"/>
</dbReference>